<name>A0A1E1WRV3_PECGO</name>
<proteinExistence type="predicted"/>
<feature type="non-terminal residue" evidence="1">
    <location>
        <position position="1"/>
    </location>
</feature>
<reference evidence="1" key="1">
    <citation type="submission" date="2015-09" db="EMBL/GenBank/DDBJ databases">
        <title>De novo assembly of Pectinophora gossypiella (Pink Bollworm) gut transcriptome.</title>
        <authorList>
            <person name="Tassone E.E."/>
        </authorList>
    </citation>
    <scope>NUCLEOTIDE SEQUENCE</scope>
</reference>
<evidence type="ECO:0000313" key="1">
    <source>
        <dbReference type="EMBL" id="JAT89531.1"/>
    </source>
</evidence>
<accession>A0A1E1WRV3</accession>
<gene>
    <name evidence="1" type="ORF">g.1195</name>
</gene>
<sequence>PTLHSVNVPVEFVNQFSPSSSFIPSCSPYVCNALPSSIALKPLKLTPSVQNCQSLQSVPEIRPLDLSNPLLTSNVESNTKPEMLDLKITPITPPVCDGNFLQGTAKSINND</sequence>
<protein>
    <submittedName>
        <fullName evidence="1">Uncharacterized protein</fullName>
    </submittedName>
</protein>
<dbReference type="AlphaFoldDB" id="A0A1E1WRV3"/>
<organism evidence="1">
    <name type="scientific">Pectinophora gossypiella</name>
    <name type="common">Cotton pink bollworm</name>
    <name type="synonym">Depressaria gossypiella</name>
    <dbReference type="NCBI Taxonomy" id="13191"/>
    <lineage>
        <taxon>Eukaryota</taxon>
        <taxon>Metazoa</taxon>
        <taxon>Ecdysozoa</taxon>
        <taxon>Arthropoda</taxon>
        <taxon>Hexapoda</taxon>
        <taxon>Insecta</taxon>
        <taxon>Pterygota</taxon>
        <taxon>Neoptera</taxon>
        <taxon>Endopterygota</taxon>
        <taxon>Lepidoptera</taxon>
        <taxon>Glossata</taxon>
        <taxon>Ditrysia</taxon>
        <taxon>Gelechioidea</taxon>
        <taxon>Gelechiidae</taxon>
        <taxon>Apatetrinae</taxon>
        <taxon>Pectinophora</taxon>
    </lineage>
</organism>
<feature type="non-terminal residue" evidence="1">
    <location>
        <position position="111"/>
    </location>
</feature>
<dbReference type="EMBL" id="GDQN01001523">
    <property type="protein sequence ID" value="JAT89531.1"/>
    <property type="molecule type" value="Transcribed_RNA"/>
</dbReference>